<dbReference type="InterPro" id="IPR011614">
    <property type="entry name" value="Catalase_core"/>
</dbReference>
<comment type="caution">
    <text evidence="10">The sequence shown here is derived from an EMBL/GenBank/DDBJ whole genome shotgun (WGS) entry which is preliminary data.</text>
</comment>
<keyword evidence="2 7" id="KW-0575">Peroxidase</keyword>
<evidence type="ECO:0000256" key="4">
    <source>
        <dbReference type="ARBA" id="ARBA00022723"/>
    </source>
</evidence>
<evidence type="ECO:0000256" key="1">
    <source>
        <dbReference type="ARBA" id="ARBA00005329"/>
    </source>
</evidence>
<proteinExistence type="inferred from homology"/>
<keyword evidence="4 7" id="KW-0479">Metal-binding</keyword>
<sequence>MAQPSRPSRFPLGSFVVIAAVLGGGAAAFAYTAGWLSPERLSRERVLAALSPPGGPAPGHRRNHTKGLCFTGSFEANGAGAALSRAPVLAAGRYPVIGRFNLASAVLAQPDGQARVRGLSLSITGPDGSEWRTAMITAPVFPVSNVEAFYALQMAARSKEPGAMGAFAAAHPEIAAFGAWAGSAPWTGSYAEERYNALNAFLFTDAGGRDHAVRWSVRPEARPVPVPHEQLTAKPPDFLNDEIKARIAAGPVRWTMTVTEAGPGDPVADPSKAWPEERRTVEVGTLTAEAVQEEQDGPCRDINYDPTVLPPGMRPSADPFPAARSSAYALSYERRAAEAAAYPHSAPGGRP</sequence>
<dbReference type="Pfam" id="PF00199">
    <property type="entry name" value="Catalase"/>
    <property type="match status" value="1"/>
</dbReference>
<dbReference type="InterPro" id="IPR024168">
    <property type="entry name" value="Catalase_SrpA-type_pred"/>
</dbReference>
<evidence type="ECO:0000313" key="11">
    <source>
        <dbReference type="Proteomes" id="UP000660885"/>
    </source>
</evidence>
<organism evidence="10 11">
    <name type="scientific">Belnapia arida</name>
    <dbReference type="NCBI Taxonomy" id="2804533"/>
    <lineage>
        <taxon>Bacteria</taxon>
        <taxon>Pseudomonadati</taxon>
        <taxon>Pseudomonadota</taxon>
        <taxon>Alphaproteobacteria</taxon>
        <taxon>Acetobacterales</taxon>
        <taxon>Roseomonadaceae</taxon>
        <taxon>Belnapia</taxon>
    </lineage>
</organism>
<dbReference type="PANTHER" id="PTHR11465:SF9">
    <property type="entry name" value="CATALASE"/>
    <property type="match status" value="1"/>
</dbReference>
<evidence type="ECO:0000313" key="10">
    <source>
        <dbReference type="EMBL" id="MBL6081006.1"/>
    </source>
</evidence>
<evidence type="ECO:0000256" key="7">
    <source>
        <dbReference type="PIRNR" id="PIRNR000296"/>
    </source>
</evidence>
<evidence type="ECO:0000256" key="8">
    <source>
        <dbReference type="SAM" id="MobiDB-lite"/>
    </source>
</evidence>
<dbReference type="EC" id="1.11.1.-" evidence="7"/>
<name>A0ABS1U8L1_9PROT</name>
<dbReference type="EMBL" id="JAETWB010000020">
    <property type="protein sequence ID" value="MBL6081006.1"/>
    <property type="molecule type" value="Genomic_DNA"/>
</dbReference>
<comment type="function">
    <text evidence="7">Has an organic peroxide-dependent peroxidase activity.</text>
</comment>
<gene>
    <name evidence="10" type="ORF">JMJ56_23620</name>
</gene>
<dbReference type="PANTHER" id="PTHR11465">
    <property type="entry name" value="CATALASE"/>
    <property type="match status" value="1"/>
</dbReference>
<keyword evidence="3 7" id="KW-0349">Heme</keyword>
<evidence type="ECO:0000256" key="6">
    <source>
        <dbReference type="ARBA" id="ARBA00023004"/>
    </source>
</evidence>
<protein>
    <recommendedName>
        <fullName evidence="7">Catalase-related peroxidase</fullName>
        <ecNumber evidence="7">1.11.1.-</ecNumber>
    </recommendedName>
</protein>
<keyword evidence="11" id="KW-1185">Reference proteome</keyword>
<dbReference type="CDD" id="cd08153">
    <property type="entry name" value="srpA_like"/>
    <property type="match status" value="1"/>
</dbReference>
<comment type="similarity">
    <text evidence="1 7">Belongs to the catalase family.</text>
</comment>
<dbReference type="GO" id="GO:0004601">
    <property type="term" value="F:peroxidase activity"/>
    <property type="evidence" value="ECO:0007669"/>
    <property type="project" value="UniProtKB-KW"/>
</dbReference>
<feature type="domain" description="Catalase core" evidence="9">
    <location>
        <begin position="61"/>
        <end position="335"/>
    </location>
</feature>
<dbReference type="Gene3D" id="2.40.180.10">
    <property type="entry name" value="Catalase core domain"/>
    <property type="match status" value="1"/>
</dbReference>
<evidence type="ECO:0000256" key="3">
    <source>
        <dbReference type="ARBA" id="ARBA00022617"/>
    </source>
</evidence>
<comment type="cofactor">
    <cofactor evidence="7">
        <name>heme</name>
        <dbReference type="ChEBI" id="CHEBI:30413"/>
    </cofactor>
</comment>
<accession>A0ABS1U8L1</accession>
<dbReference type="RefSeq" id="WP_202834231.1">
    <property type="nucleotide sequence ID" value="NZ_JAETWB010000020.1"/>
</dbReference>
<evidence type="ECO:0000256" key="2">
    <source>
        <dbReference type="ARBA" id="ARBA00022559"/>
    </source>
</evidence>
<evidence type="ECO:0000256" key="5">
    <source>
        <dbReference type="ARBA" id="ARBA00023002"/>
    </source>
</evidence>
<dbReference type="InterPro" id="IPR020835">
    <property type="entry name" value="Catalase_sf"/>
</dbReference>
<dbReference type="PROSITE" id="PS51402">
    <property type="entry name" value="CATALASE_3"/>
    <property type="match status" value="1"/>
</dbReference>
<keyword evidence="5 7" id="KW-0560">Oxidoreductase</keyword>
<dbReference type="SUPFAM" id="SSF56634">
    <property type="entry name" value="Heme-dependent catalase-like"/>
    <property type="match status" value="1"/>
</dbReference>
<reference evidence="10 11" key="1">
    <citation type="submission" date="2021-01" db="EMBL/GenBank/DDBJ databases">
        <title>Belnapia mucosa sp. nov. and Belnapia arida sp. nov., isolated from the Tabernas Desert (Almeria, Spain).</title>
        <authorList>
            <person name="Molina-Menor E."/>
            <person name="Vidal-Verdu A."/>
            <person name="Calonge A."/>
            <person name="Satari L."/>
            <person name="Pereto J."/>
            <person name="Porcar M."/>
        </authorList>
    </citation>
    <scope>NUCLEOTIDE SEQUENCE [LARGE SCALE GENOMIC DNA]</scope>
    <source>
        <strain evidence="10 11">T18</strain>
    </source>
</reference>
<dbReference type="Proteomes" id="UP000660885">
    <property type="component" value="Unassembled WGS sequence"/>
</dbReference>
<dbReference type="Gene3D" id="1.20.1280.120">
    <property type="match status" value="1"/>
</dbReference>
<keyword evidence="6 7" id="KW-0408">Iron</keyword>
<feature type="region of interest" description="Disordered" evidence="8">
    <location>
        <begin position="295"/>
        <end position="320"/>
    </location>
</feature>
<evidence type="ECO:0000259" key="9">
    <source>
        <dbReference type="Pfam" id="PF00199"/>
    </source>
</evidence>
<dbReference type="InterPro" id="IPR018028">
    <property type="entry name" value="Catalase"/>
</dbReference>
<dbReference type="PIRSF" id="PIRSF000296">
    <property type="entry name" value="SrpA"/>
    <property type="match status" value="1"/>
</dbReference>